<sequence>MRVASRTAARALPRARVPAAAMGQLRSLITEFDTLKGLKEQTVAAHKDKPIFGTKNQEKGEFEWITYGEWGEKVDHFSAVLHNLGVGQGDRVAVISNNRVEWAVGSFGTYGVGAVYVPMYEAQLPTDWQYILEDSGAKVLLCATEEIYEQCKHLPESIPTLEKVLGFDAPHESEHSFYFHLNKAESGAFPPAPAFEGKGSDLASLIYTSGTTGKPKGVMLTHSNLSSNVTGVRIVFQDYESMLSDTDVSLAFLPWAHCYGQNCELHSSLAIGSAMGIAEGTEKLLENLAEVRPTVLYSVPTLFKRVYDGVHNKMAEESSIRRGLFEAAVAAGNEMRLAKEKGVEPNIFTKMQFAVLDKLVLSKIRDRMGGRLKNVFTGGAACPLHVLEFFENIGVPINEGYGLTETSPIVVINSTDYPTRKLGCSGIPVEGVTVTCFMDGKPVGPGEEGEICVSGPNVMKGYWQNDEANAEAFMEYDGKTYFRTGDMGNVDEANRLKITGRLKEQFKLENGKYVVPGPLEEAFCTSPFIQQCVIWGDNRPYNVALVVPDRAVFDPWLQKNAPHLADAPWEEVIANPIVQELFDAEMEGAAAREVLKKYEVPRRWYLVEEAFTAANNFLTPKLSVKRHVVFKVYEDKLLELYQAPDQRVQKQVEEAAKIAA</sequence>
<dbReference type="InterPro" id="IPR020845">
    <property type="entry name" value="AMP-binding_CS"/>
</dbReference>
<keyword evidence="2" id="KW-0067">ATP-binding</keyword>
<accession>A0A6U4FS11</accession>
<dbReference type="Pfam" id="PF23562">
    <property type="entry name" value="AMP-binding_C_3"/>
    <property type="match status" value="1"/>
</dbReference>
<evidence type="ECO:0000313" key="5">
    <source>
        <dbReference type="EMBL" id="CAD9253913.1"/>
    </source>
</evidence>
<evidence type="ECO:0000313" key="4">
    <source>
        <dbReference type="EMBL" id="CAD9253912.1"/>
    </source>
</evidence>
<keyword evidence="1" id="KW-0547">Nucleotide-binding</keyword>
<protein>
    <recommendedName>
        <fullName evidence="3">AMP-dependent synthetase/ligase domain-containing protein</fullName>
    </recommendedName>
</protein>
<dbReference type="InterPro" id="IPR020459">
    <property type="entry name" value="AMP-binding"/>
</dbReference>
<dbReference type="PRINTS" id="PR00154">
    <property type="entry name" value="AMPBINDING"/>
</dbReference>
<evidence type="ECO:0000256" key="2">
    <source>
        <dbReference type="ARBA" id="ARBA00022840"/>
    </source>
</evidence>
<gene>
    <name evidence="4" type="ORF">PPAR1163_LOCUS12279</name>
    <name evidence="5" type="ORF">PPAR1163_LOCUS12280</name>
</gene>
<name>A0A6U4FS11_9STRA</name>
<organism evidence="4">
    <name type="scientific">Phaeomonas parva</name>
    <dbReference type="NCBI Taxonomy" id="124430"/>
    <lineage>
        <taxon>Eukaryota</taxon>
        <taxon>Sar</taxon>
        <taxon>Stramenopiles</taxon>
        <taxon>Ochrophyta</taxon>
        <taxon>Pinguiophyceae</taxon>
        <taxon>Pinguiochrysidales</taxon>
        <taxon>Pinguiochrysidaceae</taxon>
        <taxon>Phaeomonas</taxon>
    </lineage>
</organism>
<dbReference type="EMBL" id="HBGJ01019077">
    <property type="protein sequence ID" value="CAD9253913.1"/>
    <property type="molecule type" value="Transcribed_RNA"/>
</dbReference>
<dbReference type="InterPro" id="IPR042099">
    <property type="entry name" value="ANL_N_sf"/>
</dbReference>
<dbReference type="AlphaFoldDB" id="A0A6U4FS11"/>
<evidence type="ECO:0000256" key="1">
    <source>
        <dbReference type="ARBA" id="ARBA00022741"/>
    </source>
</evidence>
<dbReference type="PROSITE" id="PS00455">
    <property type="entry name" value="AMP_BINDING"/>
    <property type="match status" value="1"/>
</dbReference>
<dbReference type="SUPFAM" id="SSF56801">
    <property type="entry name" value="Acetyl-CoA synthetase-like"/>
    <property type="match status" value="1"/>
</dbReference>
<dbReference type="GO" id="GO:0004467">
    <property type="term" value="F:long-chain fatty acid-CoA ligase activity"/>
    <property type="evidence" value="ECO:0007669"/>
    <property type="project" value="TreeGrafter"/>
</dbReference>
<dbReference type="GO" id="GO:0005524">
    <property type="term" value="F:ATP binding"/>
    <property type="evidence" value="ECO:0007669"/>
    <property type="project" value="UniProtKB-KW"/>
</dbReference>
<dbReference type="Gene3D" id="3.40.50.12780">
    <property type="entry name" value="N-terminal domain of ligase-like"/>
    <property type="match status" value="1"/>
</dbReference>
<dbReference type="PANTHER" id="PTHR43272:SF33">
    <property type="entry name" value="AMP-BINDING DOMAIN-CONTAINING PROTEIN-RELATED"/>
    <property type="match status" value="1"/>
</dbReference>
<dbReference type="InterPro" id="IPR000873">
    <property type="entry name" value="AMP-dep_synth/lig_dom"/>
</dbReference>
<reference evidence="4" key="1">
    <citation type="submission" date="2021-01" db="EMBL/GenBank/DDBJ databases">
        <authorList>
            <person name="Corre E."/>
            <person name="Pelletier E."/>
            <person name="Niang G."/>
            <person name="Scheremetjew M."/>
            <person name="Finn R."/>
            <person name="Kale V."/>
            <person name="Holt S."/>
            <person name="Cochrane G."/>
            <person name="Meng A."/>
            <person name="Brown T."/>
            <person name="Cohen L."/>
        </authorList>
    </citation>
    <scope>NUCLEOTIDE SEQUENCE</scope>
    <source>
        <strain evidence="4">CCMP2877</strain>
    </source>
</reference>
<dbReference type="EMBL" id="HBGJ01019075">
    <property type="protein sequence ID" value="CAD9253912.1"/>
    <property type="molecule type" value="Transcribed_RNA"/>
</dbReference>
<dbReference type="PANTHER" id="PTHR43272">
    <property type="entry name" value="LONG-CHAIN-FATTY-ACID--COA LIGASE"/>
    <property type="match status" value="1"/>
</dbReference>
<dbReference type="Pfam" id="PF00501">
    <property type="entry name" value="AMP-binding"/>
    <property type="match status" value="1"/>
</dbReference>
<dbReference type="CDD" id="cd05907">
    <property type="entry name" value="VL_LC_FACS_like"/>
    <property type="match status" value="1"/>
</dbReference>
<proteinExistence type="predicted"/>
<feature type="domain" description="AMP-dependent synthetase/ligase" evidence="3">
    <location>
        <begin position="40"/>
        <end position="463"/>
    </location>
</feature>
<evidence type="ECO:0000259" key="3">
    <source>
        <dbReference type="Pfam" id="PF00501"/>
    </source>
</evidence>
<dbReference type="GO" id="GO:0016020">
    <property type="term" value="C:membrane"/>
    <property type="evidence" value="ECO:0007669"/>
    <property type="project" value="TreeGrafter"/>
</dbReference>